<protein>
    <submittedName>
        <fullName evidence="3">Molybdopterin-dependent oxidoreductase</fullName>
    </submittedName>
</protein>
<dbReference type="Proteomes" id="UP000321776">
    <property type="component" value="Unassembled WGS sequence"/>
</dbReference>
<proteinExistence type="predicted"/>
<dbReference type="Gene3D" id="3.90.420.10">
    <property type="entry name" value="Oxidoreductase, molybdopterin-binding domain"/>
    <property type="match status" value="1"/>
</dbReference>
<evidence type="ECO:0000256" key="1">
    <source>
        <dbReference type="SAM" id="SignalP"/>
    </source>
</evidence>
<dbReference type="EMBL" id="JAZHGA010000001">
    <property type="protein sequence ID" value="MEM5338473.1"/>
    <property type="molecule type" value="Genomic_DNA"/>
</dbReference>
<dbReference type="EMBL" id="VOQS01000005">
    <property type="protein sequence ID" value="TXC79142.1"/>
    <property type="molecule type" value="Genomic_DNA"/>
</dbReference>
<dbReference type="RefSeq" id="WP_147236958.1">
    <property type="nucleotide sequence ID" value="NZ_JAZHFZ010000001.1"/>
</dbReference>
<comment type="caution">
    <text evidence="3">The sequence shown here is derived from an EMBL/GenBank/DDBJ whole genome shotgun (WGS) entry which is preliminary data.</text>
</comment>
<evidence type="ECO:0000313" key="4">
    <source>
        <dbReference type="Proteomes" id="UP000321776"/>
    </source>
</evidence>
<dbReference type="SUPFAM" id="SSF56524">
    <property type="entry name" value="Oxidoreductase molybdopterin-binding domain"/>
    <property type="match status" value="1"/>
</dbReference>
<evidence type="ECO:0000313" key="2">
    <source>
        <dbReference type="EMBL" id="MEM5338473.1"/>
    </source>
</evidence>
<name>A0A5C6V0K8_9BURK</name>
<dbReference type="AlphaFoldDB" id="A0A5C6V0K8"/>
<reference evidence="3 4" key="1">
    <citation type="journal article" date="2018" name="Int. J. Syst. Evol. Microbiol.">
        <title>Paraburkholderia azotifigens sp. nov., a nitrogen-fixing bacterium isolated from paddy soil.</title>
        <authorList>
            <person name="Choi G.M."/>
            <person name="Im W.T."/>
        </authorList>
    </citation>
    <scope>NUCLEOTIDE SEQUENCE [LARGE SCALE GENOMIC DNA]</scope>
    <source>
        <strain evidence="3 4">NF 2-5-3</strain>
    </source>
</reference>
<feature type="signal peptide" evidence="1">
    <location>
        <begin position="1"/>
        <end position="22"/>
    </location>
</feature>
<sequence length="198" mass="20890">MKKRQFLTSAAALGVSVAPAFGATRAKPSACASAPAILTVSGAVKHTNRGALDPAFDPLMAKQLVKFASACTFDYPSIASLPAVTIRPTIEYDAKPHTLSGPLLANVLEQAGAPGAGDTKISLRAVDGYAVLTTLDNIRAWRFIVATQMDGKPMPLGGLGPLWAIYDADRIPELAAKPLKDRFVLCPWGLYQIQVSDA</sequence>
<accession>A0A5C6V0K8</accession>
<keyword evidence="5" id="KW-1185">Reference proteome</keyword>
<dbReference type="Proteomes" id="UP001481677">
    <property type="component" value="Unassembled WGS sequence"/>
</dbReference>
<gene>
    <name evidence="3" type="ORF">FRZ40_32520</name>
    <name evidence="2" type="ORF">V4C56_02410</name>
</gene>
<evidence type="ECO:0000313" key="3">
    <source>
        <dbReference type="EMBL" id="TXC79142.1"/>
    </source>
</evidence>
<evidence type="ECO:0000313" key="5">
    <source>
        <dbReference type="Proteomes" id="UP001481677"/>
    </source>
</evidence>
<reference evidence="3" key="2">
    <citation type="submission" date="2019-08" db="EMBL/GenBank/DDBJ databases">
        <authorList>
            <person name="Im W.-T."/>
        </authorList>
    </citation>
    <scope>NUCLEOTIDE SEQUENCE</scope>
    <source>
        <strain evidence="3">NF 2-5-3</strain>
    </source>
</reference>
<organism evidence="3 4">
    <name type="scientific">Paraburkholderia azotifigens</name>
    <dbReference type="NCBI Taxonomy" id="2057004"/>
    <lineage>
        <taxon>Bacteria</taxon>
        <taxon>Pseudomonadati</taxon>
        <taxon>Pseudomonadota</taxon>
        <taxon>Betaproteobacteria</taxon>
        <taxon>Burkholderiales</taxon>
        <taxon>Burkholderiaceae</taxon>
        <taxon>Paraburkholderia</taxon>
    </lineage>
</organism>
<feature type="chain" id="PRO_5023011537" evidence="1">
    <location>
        <begin position="23"/>
        <end position="198"/>
    </location>
</feature>
<keyword evidence="1" id="KW-0732">Signal</keyword>
<reference evidence="2 5" key="3">
    <citation type="submission" date="2024-01" db="EMBL/GenBank/DDBJ databases">
        <title>The diversity of rhizobia nodulating Mimosa spp. in eleven states of Brazil covering several biomes is determined by host plant, location, and edaphic factors.</title>
        <authorList>
            <person name="Rouws L."/>
            <person name="Barauna A."/>
            <person name="Beukes C."/>
            <person name="De Faria S.M."/>
            <person name="Gross E."/>
            <person name="Dos Reis Junior F.B."/>
            <person name="Simon M."/>
            <person name="Maluk M."/>
            <person name="Odee D.W."/>
            <person name="Kenicer G."/>
            <person name="Young J.P.W."/>
            <person name="Reis V.M."/>
            <person name="Zilli J."/>
            <person name="James E.K."/>
        </authorList>
    </citation>
    <scope>NUCLEOTIDE SEQUENCE [LARGE SCALE GENOMIC DNA]</scope>
    <source>
        <strain evidence="2 5">JPY530</strain>
    </source>
</reference>
<dbReference type="InterPro" id="IPR036374">
    <property type="entry name" value="OxRdtase_Mopterin-bd_sf"/>
</dbReference>